<evidence type="ECO:0000313" key="3">
    <source>
        <dbReference type="Proteomes" id="UP001589610"/>
    </source>
</evidence>
<protein>
    <submittedName>
        <fullName evidence="2">DUF397 domain-containing protein</fullName>
    </submittedName>
</protein>
<evidence type="ECO:0000259" key="1">
    <source>
        <dbReference type="Pfam" id="PF04149"/>
    </source>
</evidence>
<reference evidence="2 3" key="1">
    <citation type="submission" date="2024-09" db="EMBL/GenBank/DDBJ databases">
        <authorList>
            <person name="Sun Q."/>
            <person name="Mori K."/>
        </authorList>
    </citation>
    <scope>NUCLEOTIDE SEQUENCE [LARGE SCALE GENOMIC DNA]</scope>
    <source>
        <strain evidence="2 3">JCM 3028</strain>
    </source>
</reference>
<dbReference type="InterPro" id="IPR007278">
    <property type="entry name" value="DUF397"/>
</dbReference>
<comment type="caution">
    <text evidence="2">The sequence shown here is derived from an EMBL/GenBank/DDBJ whole genome shotgun (WGS) entry which is preliminary data.</text>
</comment>
<accession>A0ABV5T5V0</accession>
<dbReference type="RefSeq" id="WP_344750205.1">
    <property type="nucleotide sequence ID" value="NZ_BAAAWW010000222.1"/>
</dbReference>
<dbReference type="Proteomes" id="UP001589610">
    <property type="component" value="Unassembled WGS sequence"/>
</dbReference>
<sequence>MEAADLTGPDLSGAIWKKSSLSGESGGNCVEVAGNLPGAVAVRDSKNPTGPALVFTPGEWSAFLTVVKSGHFD</sequence>
<feature type="domain" description="DUF397" evidence="1">
    <location>
        <begin position="16"/>
        <end position="68"/>
    </location>
</feature>
<dbReference type="Pfam" id="PF04149">
    <property type="entry name" value="DUF397"/>
    <property type="match status" value="1"/>
</dbReference>
<dbReference type="EMBL" id="JBHMBS010000001">
    <property type="protein sequence ID" value="MFB9674453.1"/>
    <property type="molecule type" value="Genomic_DNA"/>
</dbReference>
<keyword evidence="3" id="KW-1185">Reference proteome</keyword>
<organism evidence="2 3">
    <name type="scientific">Streptosporangium vulgare</name>
    <dbReference type="NCBI Taxonomy" id="46190"/>
    <lineage>
        <taxon>Bacteria</taxon>
        <taxon>Bacillati</taxon>
        <taxon>Actinomycetota</taxon>
        <taxon>Actinomycetes</taxon>
        <taxon>Streptosporangiales</taxon>
        <taxon>Streptosporangiaceae</taxon>
        <taxon>Streptosporangium</taxon>
    </lineage>
</organism>
<evidence type="ECO:0000313" key="2">
    <source>
        <dbReference type="EMBL" id="MFB9674453.1"/>
    </source>
</evidence>
<proteinExistence type="predicted"/>
<gene>
    <name evidence="2" type="ORF">ACFFRH_03045</name>
</gene>
<name>A0ABV5T5V0_9ACTN</name>